<evidence type="ECO:0000313" key="13">
    <source>
        <dbReference type="Proteomes" id="UP001138751"/>
    </source>
</evidence>
<dbReference type="Pfam" id="PF00034">
    <property type="entry name" value="Cytochrom_C"/>
    <property type="match status" value="1"/>
</dbReference>
<feature type="binding site" description="axial binding residue" evidence="9">
    <location>
        <position position="40"/>
    </location>
    <ligand>
        <name>heme c</name>
        <dbReference type="ChEBI" id="CHEBI:61717"/>
        <label>1</label>
    </ligand>
    <ligandPart>
        <name>Fe</name>
        <dbReference type="ChEBI" id="CHEBI:18248"/>
    </ligandPart>
</feature>
<evidence type="ECO:0000256" key="4">
    <source>
        <dbReference type="ARBA" id="ARBA00022723"/>
    </source>
</evidence>
<keyword evidence="3 8" id="KW-0349">Heme</keyword>
<keyword evidence="13" id="KW-1185">Reference proteome</keyword>
<gene>
    <name evidence="12" type="ORF">GXW76_04530</name>
</gene>
<dbReference type="Gene3D" id="1.10.760.10">
    <property type="entry name" value="Cytochrome c-like domain"/>
    <property type="match status" value="2"/>
</dbReference>
<dbReference type="PANTHER" id="PTHR33751:SF9">
    <property type="entry name" value="CYTOCHROME C4"/>
    <property type="match status" value="1"/>
</dbReference>
<keyword evidence="5" id="KW-0574">Periplasm</keyword>
<reference evidence="12" key="1">
    <citation type="submission" date="2020-01" db="EMBL/GenBank/DDBJ databases">
        <authorList>
            <person name="Rat A."/>
        </authorList>
    </citation>
    <scope>NUCLEOTIDE SEQUENCE</scope>
    <source>
        <strain evidence="12">LMG 31231</strain>
    </source>
</reference>
<organism evidence="12 13">
    <name type="scientific">Neoroseomonas soli</name>
    <dbReference type="NCBI Taxonomy" id="1081025"/>
    <lineage>
        <taxon>Bacteria</taxon>
        <taxon>Pseudomonadati</taxon>
        <taxon>Pseudomonadota</taxon>
        <taxon>Alphaproteobacteria</taxon>
        <taxon>Acetobacterales</taxon>
        <taxon>Acetobacteraceae</taxon>
        <taxon>Neoroseomonas</taxon>
    </lineage>
</organism>
<dbReference type="GO" id="GO:0009055">
    <property type="term" value="F:electron transfer activity"/>
    <property type="evidence" value="ECO:0007669"/>
    <property type="project" value="InterPro"/>
</dbReference>
<keyword evidence="7 9" id="KW-0408">Iron</keyword>
<feature type="chain" id="PRO_5040725729" evidence="10">
    <location>
        <begin position="23"/>
        <end position="196"/>
    </location>
</feature>
<feature type="binding site" description="axial binding residue" evidence="9">
    <location>
        <position position="173"/>
    </location>
    <ligand>
        <name>heme c</name>
        <dbReference type="ChEBI" id="CHEBI:61717"/>
        <label>2</label>
    </ligand>
    <ligandPart>
        <name>Fe</name>
        <dbReference type="ChEBI" id="CHEBI:18248"/>
    </ligandPart>
</feature>
<feature type="binding site" description="covalent" evidence="8">
    <location>
        <position position="132"/>
    </location>
    <ligand>
        <name>heme c</name>
        <dbReference type="ChEBI" id="CHEBI:61717"/>
        <label>2</label>
    </ligand>
</feature>
<keyword evidence="10" id="KW-0732">Signal</keyword>
<keyword evidence="4 9" id="KW-0479">Metal-binding</keyword>
<comment type="subcellular location">
    <subcellularLocation>
        <location evidence="1">Periplasm</location>
    </subcellularLocation>
</comment>
<dbReference type="InterPro" id="IPR009056">
    <property type="entry name" value="Cyt_c-like_dom"/>
</dbReference>
<keyword evidence="2" id="KW-0813">Transport</keyword>
<dbReference type="PROSITE" id="PS51007">
    <property type="entry name" value="CYTC"/>
    <property type="match status" value="2"/>
</dbReference>
<sequence length="196" mass="20531">MRPGHLLAAAVLAAALPHTAPAQDAARGAGLAADRCSACHGADGRSQIPDIPSLAGQQAGFITLQMILIREGIRHVPAMAAVAQGMPDRDIEDLAAYFASLPPAPPEDRRPRDAALASAGEALIGPRLCGVCHLPSLTGRDQIPRIVAQHEDYLARAMTEYRDGRRVGADAQMNGAMVGLSDADIAALAHYLAHRD</sequence>
<feature type="binding site" description="axial binding residue" evidence="9">
    <location>
        <position position="133"/>
    </location>
    <ligand>
        <name>heme c</name>
        <dbReference type="ChEBI" id="CHEBI:61717"/>
        <label>2</label>
    </ligand>
    <ligandPart>
        <name>Fe</name>
        <dbReference type="ChEBI" id="CHEBI:18248"/>
    </ligandPart>
</feature>
<dbReference type="Pfam" id="PF13442">
    <property type="entry name" value="Cytochrome_CBB3"/>
    <property type="match status" value="1"/>
</dbReference>
<evidence type="ECO:0000256" key="6">
    <source>
        <dbReference type="ARBA" id="ARBA00022982"/>
    </source>
</evidence>
<evidence type="ECO:0000256" key="10">
    <source>
        <dbReference type="SAM" id="SignalP"/>
    </source>
</evidence>
<comment type="caution">
    <text evidence="12">The sequence shown here is derived from an EMBL/GenBank/DDBJ whole genome shotgun (WGS) entry which is preliminary data.</text>
</comment>
<dbReference type="InterPro" id="IPR024167">
    <property type="entry name" value="Cytochrome_c4-like"/>
</dbReference>
<feature type="binding site" description="covalent" evidence="8">
    <location>
        <position position="129"/>
    </location>
    <ligand>
        <name>heme c</name>
        <dbReference type="ChEBI" id="CHEBI:61717"/>
        <label>2</label>
    </ligand>
</feature>
<dbReference type="GO" id="GO:0005506">
    <property type="term" value="F:iron ion binding"/>
    <property type="evidence" value="ECO:0007669"/>
    <property type="project" value="InterPro"/>
</dbReference>
<evidence type="ECO:0000256" key="9">
    <source>
        <dbReference type="PIRSR" id="PIRSR000005-2"/>
    </source>
</evidence>
<evidence type="ECO:0000256" key="3">
    <source>
        <dbReference type="ARBA" id="ARBA00022617"/>
    </source>
</evidence>
<dbReference type="RefSeq" id="WP_211860798.1">
    <property type="nucleotide sequence ID" value="NZ_JAAEDM010000007.1"/>
</dbReference>
<name>A0A9X9WTF0_9PROT</name>
<evidence type="ECO:0000256" key="2">
    <source>
        <dbReference type="ARBA" id="ARBA00022448"/>
    </source>
</evidence>
<feature type="signal peptide" evidence="10">
    <location>
        <begin position="1"/>
        <end position="22"/>
    </location>
</feature>
<evidence type="ECO:0000256" key="5">
    <source>
        <dbReference type="ARBA" id="ARBA00022764"/>
    </source>
</evidence>
<feature type="binding site" description="covalent" evidence="8">
    <location>
        <position position="39"/>
    </location>
    <ligand>
        <name>heme c</name>
        <dbReference type="ChEBI" id="CHEBI:61717"/>
        <label>1</label>
    </ligand>
</feature>
<evidence type="ECO:0000256" key="7">
    <source>
        <dbReference type="ARBA" id="ARBA00023004"/>
    </source>
</evidence>
<dbReference type="InterPro" id="IPR050597">
    <property type="entry name" value="Cytochrome_c_Oxidase_Subunit"/>
</dbReference>
<dbReference type="EMBL" id="JAAEDM010000007">
    <property type="protein sequence ID" value="MBR0670429.1"/>
    <property type="molecule type" value="Genomic_DNA"/>
</dbReference>
<feature type="binding site" description="covalent" evidence="8">
    <location>
        <position position="36"/>
    </location>
    <ligand>
        <name>heme c</name>
        <dbReference type="ChEBI" id="CHEBI:61717"/>
        <label>1</label>
    </ligand>
</feature>
<dbReference type="GO" id="GO:0042597">
    <property type="term" value="C:periplasmic space"/>
    <property type="evidence" value="ECO:0007669"/>
    <property type="project" value="UniProtKB-SubCell"/>
</dbReference>
<dbReference type="AlphaFoldDB" id="A0A9X9WTF0"/>
<dbReference type="PANTHER" id="PTHR33751">
    <property type="entry name" value="CBB3-TYPE CYTOCHROME C OXIDASE SUBUNIT FIXP"/>
    <property type="match status" value="1"/>
</dbReference>
<reference evidence="12" key="2">
    <citation type="journal article" date="2021" name="Syst. Appl. Microbiol.">
        <title>Roseomonas hellenica sp. nov., isolated from roots of wild-growing Alkanna tinctoria.</title>
        <authorList>
            <person name="Rat A."/>
            <person name="Naranjo H.D."/>
            <person name="Lebbe L."/>
            <person name="Cnockaert M."/>
            <person name="Krigas N."/>
            <person name="Grigoriadou K."/>
            <person name="Maloupa E."/>
            <person name="Willems A."/>
        </authorList>
    </citation>
    <scope>NUCLEOTIDE SEQUENCE</scope>
    <source>
        <strain evidence="12">LMG 31231</strain>
    </source>
</reference>
<dbReference type="Proteomes" id="UP001138751">
    <property type="component" value="Unassembled WGS sequence"/>
</dbReference>
<dbReference type="InterPro" id="IPR036909">
    <property type="entry name" value="Cyt_c-like_dom_sf"/>
</dbReference>
<dbReference type="SUPFAM" id="SSF46626">
    <property type="entry name" value="Cytochrome c"/>
    <property type="match status" value="2"/>
</dbReference>
<evidence type="ECO:0000256" key="8">
    <source>
        <dbReference type="PIRSR" id="PIRSR000005-1"/>
    </source>
</evidence>
<feature type="domain" description="Cytochrome c" evidence="11">
    <location>
        <begin position="115"/>
        <end position="196"/>
    </location>
</feature>
<feature type="domain" description="Cytochrome c" evidence="11">
    <location>
        <begin position="23"/>
        <end position="102"/>
    </location>
</feature>
<protein>
    <submittedName>
        <fullName evidence="12">C-type cytochrome</fullName>
    </submittedName>
</protein>
<evidence type="ECO:0000313" key="12">
    <source>
        <dbReference type="EMBL" id="MBR0670429.1"/>
    </source>
</evidence>
<comment type="PTM">
    <text evidence="8">Binds 2 heme c groups covalently per subunit.</text>
</comment>
<dbReference type="PIRSF" id="PIRSF000005">
    <property type="entry name" value="Cytochrome_c4"/>
    <property type="match status" value="1"/>
</dbReference>
<dbReference type="GO" id="GO:0020037">
    <property type="term" value="F:heme binding"/>
    <property type="evidence" value="ECO:0007669"/>
    <property type="project" value="InterPro"/>
</dbReference>
<evidence type="ECO:0000259" key="11">
    <source>
        <dbReference type="PROSITE" id="PS51007"/>
    </source>
</evidence>
<accession>A0A9X9WTF0</accession>
<proteinExistence type="predicted"/>
<feature type="binding site" description="axial binding residue" evidence="9">
    <location>
        <position position="79"/>
    </location>
    <ligand>
        <name>heme c</name>
        <dbReference type="ChEBI" id="CHEBI:61717"/>
        <label>1</label>
    </ligand>
    <ligandPart>
        <name>Fe</name>
        <dbReference type="ChEBI" id="CHEBI:18248"/>
    </ligandPart>
</feature>
<evidence type="ECO:0000256" key="1">
    <source>
        <dbReference type="ARBA" id="ARBA00004418"/>
    </source>
</evidence>
<keyword evidence="6" id="KW-0249">Electron transport</keyword>